<reference evidence="1 2" key="1">
    <citation type="submission" date="2024-03" db="EMBL/GenBank/DDBJ databases">
        <title>Novel species of the genus Variovorax.</title>
        <authorList>
            <person name="Liu Q."/>
            <person name="Xin Y.-H."/>
        </authorList>
    </citation>
    <scope>NUCLEOTIDE SEQUENCE [LARGE SCALE GENOMIC DNA]</scope>
    <source>
        <strain evidence="1 2">KACC 18901</strain>
    </source>
</reference>
<dbReference type="Gene3D" id="3.40.50.720">
    <property type="entry name" value="NAD(P)-binding Rossmann-like Domain"/>
    <property type="match status" value="1"/>
</dbReference>
<evidence type="ECO:0000313" key="2">
    <source>
        <dbReference type="Proteomes" id="UP001367030"/>
    </source>
</evidence>
<sequence>MRAGPGARPHSRFLRLTPSTCLALAMCFGRPSLFPGSLGHRSSISPRLNCACAAKAGSDQLTRVLALEWGSAGVRLNSISQATRSGSRLAAACL</sequence>
<accession>A0ABU8XLA1</accession>
<dbReference type="InterPro" id="IPR036291">
    <property type="entry name" value="NAD(P)-bd_dom_sf"/>
</dbReference>
<protein>
    <submittedName>
        <fullName evidence="1">SDR family oxidoreductase</fullName>
    </submittedName>
</protein>
<comment type="caution">
    <text evidence="1">The sequence shown here is derived from an EMBL/GenBank/DDBJ whole genome shotgun (WGS) entry which is preliminary data.</text>
</comment>
<gene>
    <name evidence="1" type="ORF">WKW79_35260</name>
</gene>
<dbReference type="Pfam" id="PF13561">
    <property type="entry name" value="adh_short_C2"/>
    <property type="match status" value="1"/>
</dbReference>
<keyword evidence="2" id="KW-1185">Reference proteome</keyword>
<dbReference type="Proteomes" id="UP001367030">
    <property type="component" value="Unassembled WGS sequence"/>
</dbReference>
<dbReference type="InterPro" id="IPR002347">
    <property type="entry name" value="SDR_fam"/>
</dbReference>
<dbReference type="EMBL" id="JBBKZS010000040">
    <property type="protein sequence ID" value="MEJ8859853.1"/>
    <property type="molecule type" value="Genomic_DNA"/>
</dbReference>
<organism evidence="1 2">
    <name type="scientific">Variovorax robiniae</name>
    <dbReference type="NCBI Taxonomy" id="1836199"/>
    <lineage>
        <taxon>Bacteria</taxon>
        <taxon>Pseudomonadati</taxon>
        <taxon>Pseudomonadota</taxon>
        <taxon>Betaproteobacteria</taxon>
        <taxon>Burkholderiales</taxon>
        <taxon>Comamonadaceae</taxon>
        <taxon>Variovorax</taxon>
    </lineage>
</organism>
<dbReference type="SUPFAM" id="SSF51735">
    <property type="entry name" value="NAD(P)-binding Rossmann-fold domains"/>
    <property type="match status" value="1"/>
</dbReference>
<proteinExistence type="predicted"/>
<evidence type="ECO:0000313" key="1">
    <source>
        <dbReference type="EMBL" id="MEJ8859853.1"/>
    </source>
</evidence>
<name>A0ABU8XLA1_9BURK</name>
<dbReference type="RefSeq" id="WP_340339886.1">
    <property type="nucleotide sequence ID" value="NZ_JBBKZS010000040.1"/>
</dbReference>